<evidence type="ECO:0000256" key="18">
    <source>
        <dbReference type="SAM" id="MobiDB-lite"/>
    </source>
</evidence>
<evidence type="ECO:0000256" key="17">
    <source>
        <dbReference type="ARBA" id="ARBA00024088"/>
    </source>
</evidence>
<proteinExistence type="inferred from homology"/>
<evidence type="ECO:0000256" key="9">
    <source>
        <dbReference type="ARBA" id="ARBA00022692"/>
    </source>
</evidence>
<comment type="function">
    <text evidence="16">Involved in trafficking and recycling of synaptic vesicles.</text>
</comment>
<keyword evidence="14 19" id="KW-0472">Membrane</keyword>
<organism evidence="20 21">
    <name type="scientific">Pseudocohnilembus persalinus</name>
    <name type="common">Ciliate</name>
    <dbReference type="NCBI Taxonomy" id="266149"/>
    <lineage>
        <taxon>Eukaryota</taxon>
        <taxon>Sar</taxon>
        <taxon>Alveolata</taxon>
        <taxon>Ciliophora</taxon>
        <taxon>Intramacronucleata</taxon>
        <taxon>Oligohymenophorea</taxon>
        <taxon>Scuticociliatia</taxon>
        <taxon>Philasterida</taxon>
        <taxon>Pseudocohnilembidae</taxon>
        <taxon>Pseudocohnilembus</taxon>
    </lineage>
</organism>
<dbReference type="GO" id="GO:0005770">
    <property type="term" value="C:late endosome"/>
    <property type="evidence" value="ECO:0007669"/>
    <property type="project" value="UniProtKB-SubCell"/>
</dbReference>
<reference evidence="20 21" key="1">
    <citation type="journal article" date="2015" name="Sci. Rep.">
        <title>Genome of the facultative scuticociliatosis pathogen Pseudocohnilembus persalinus provides insight into its virulence through horizontal gene transfer.</title>
        <authorList>
            <person name="Xiong J."/>
            <person name="Wang G."/>
            <person name="Cheng J."/>
            <person name="Tian M."/>
            <person name="Pan X."/>
            <person name="Warren A."/>
            <person name="Jiang C."/>
            <person name="Yuan D."/>
            <person name="Miao W."/>
        </authorList>
    </citation>
    <scope>NUCLEOTIDE SEQUENCE [LARGE SCALE GENOMIC DNA]</scope>
    <source>
        <strain evidence="20">36N120E</strain>
    </source>
</reference>
<dbReference type="PANTHER" id="PTHR15664:SF6">
    <property type="entry name" value="TRANSMEMBRANE PROTEIN 230"/>
    <property type="match status" value="1"/>
</dbReference>
<evidence type="ECO:0000256" key="16">
    <source>
        <dbReference type="ARBA" id="ARBA00024003"/>
    </source>
</evidence>
<keyword evidence="21" id="KW-1185">Reference proteome</keyword>
<evidence type="ECO:0000256" key="19">
    <source>
        <dbReference type="SAM" id="Phobius"/>
    </source>
</evidence>
<keyword evidence="12" id="KW-0770">Synapse</keyword>
<keyword evidence="11 19" id="KW-1133">Transmembrane helix</keyword>
<dbReference type="GO" id="GO:0016020">
    <property type="term" value="C:membrane"/>
    <property type="evidence" value="ECO:0007669"/>
    <property type="project" value="UniProtKB-SubCell"/>
</dbReference>
<dbReference type="GO" id="GO:0055037">
    <property type="term" value="C:recycling endosome"/>
    <property type="evidence" value="ECO:0007669"/>
    <property type="project" value="UniProtKB-SubCell"/>
</dbReference>
<evidence type="ECO:0000256" key="12">
    <source>
        <dbReference type="ARBA" id="ARBA00023018"/>
    </source>
</evidence>
<name>A0A0V0QLK2_PSEPJ</name>
<evidence type="ECO:0000256" key="13">
    <source>
        <dbReference type="ARBA" id="ARBA00023034"/>
    </source>
</evidence>
<feature type="compositionally biased region" description="Polar residues" evidence="18">
    <location>
        <begin position="11"/>
        <end position="29"/>
    </location>
</feature>
<comment type="similarity">
    <text evidence="8">Belongs to the TMEM134/TMEM230 family.</text>
</comment>
<keyword evidence="15" id="KW-0968">Cytoplasmic vesicle</keyword>
<evidence type="ECO:0000256" key="7">
    <source>
        <dbReference type="ARBA" id="ARBA00004603"/>
    </source>
</evidence>
<dbReference type="Pfam" id="PF05915">
    <property type="entry name" value="TMEM_230_134"/>
    <property type="match status" value="1"/>
</dbReference>
<evidence type="ECO:0000256" key="10">
    <source>
        <dbReference type="ARBA" id="ARBA00022753"/>
    </source>
</evidence>
<evidence type="ECO:0000256" key="14">
    <source>
        <dbReference type="ARBA" id="ARBA00023136"/>
    </source>
</evidence>
<evidence type="ECO:0000256" key="5">
    <source>
        <dbReference type="ARBA" id="ARBA00004419"/>
    </source>
</evidence>
<feature type="transmembrane region" description="Helical" evidence="19">
    <location>
        <begin position="137"/>
        <end position="162"/>
    </location>
</feature>
<dbReference type="InterPro" id="IPR044234">
    <property type="entry name" value="TMEM230"/>
</dbReference>
<keyword evidence="10" id="KW-0967">Endosome</keyword>
<dbReference type="OrthoDB" id="342763at2759"/>
<comment type="caution">
    <text evidence="20">The sequence shown here is derived from an EMBL/GenBank/DDBJ whole genome shotgun (WGS) entry which is preliminary data.</text>
</comment>
<evidence type="ECO:0000256" key="6">
    <source>
        <dbReference type="ARBA" id="ARBA00004601"/>
    </source>
</evidence>
<dbReference type="GO" id="GO:0005769">
    <property type="term" value="C:early endosome"/>
    <property type="evidence" value="ECO:0007669"/>
    <property type="project" value="UniProtKB-SubCell"/>
</dbReference>
<evidence type="ECO:0000256" key="4">
    <source>
        <dbReference type="ARBA" id="ARBA00004412"/>
    </source>
</evidence>
<evidence type="ECO:0000256" key="11">
    <source>
        <dbReference type="ARBA" id="ARBA00022989"/>
    </source>
</evidence>
<dbReference type="GO" id="GO:0005776">
    <property type="term" value="C:autophagosome"/>
    <property type="evidence" value="ECO:0007669"/>
    <property type="project" value="UniProtKB-SubCell"/>
</dbReference>
<evidence type="ECO:0000313" key="20">
    <source>
        <dbReference type="EMBL" id="KRX03092.1"/>
    </source>
</evidence>
<feature type="region of interest" description="Disordered" evidence="18">
    <location>
        <begin position="1"/>
        <end position="53"/>
    </location>
</feature>
<dbReference type="InterPro" id="IPR008590">
    <property type="entry name" value="TMEM_230/134"/>
</dbReference>
<dbReference type="GO" id="GO:0005794">
    <property type="term" value="C:Golgi apparatus"/>
    <property type="evidence" value="ECO:0007669"/>
    <property type="project" value="UniProtKB-SubCell"/>
</dbReference>
<evidence type="ECO:0000256" key="1">
    <source>
        <dbReference type="ARBA" id="ARBA00004141"/>
    </source>
</evidence>
<accession>A0A0V0QLK2</accession>
<protein>
    <recommendedName>
        <fullName evidence="17">Transmembrane protein 230</fullName>
    </recommendedName>
</protein>
<keyword evidence="9 19" id="KW-0812">Transmembrane</keyword>
<evidence type="ECO:0000256" key="15">
    <source>
        <dbReference type="ARBA" id="ARBA00023329"/>
    </source>
</evidence>
<dbReference type="AlphaFoldDB" id="A0A0V0QLK2"/>
<feature type="region of interest" description="Disordered" evidence="18">
    <location>
        <begin position="65"/>
        <end position="97"/>
    </location>
</feature>
<evidence type="ECO:0000256" key="3">
    <source>
        <dbReference type="ARBA" id="ARBA00004234"/>
    </source>
</evidence>
<dbReference type="EMBL" id="LDAU01000144">
    <property type="protein sequence ID" value="KRX03092.1"/>
    <property type="molecule type" value="Genomic_DNA"/>
</dbReference>
<evidence type="ECO:0000313" key="21">
    <source>
        <dbReference type="Proteomes" id="UP000054937"/>
    </source>
</evidence>
<evidence type="ECO:0000256" key="8">
    <source>
        <dbReference type="ARBA" id="ARBA00007743"/>
    </source>
</evidence>
<feature type="compositionally biased region" description="Basic and acidic residues" evidence="18">
    <location>
        <begin position="1"/>
        <end position="10"/>
    </location>
</feature>
<comment type="subcellular location">
    <subcellularLocation>
        <location evidence="5">Cytoplasmic vesicle</location>
        <location evidence="5">Autophagosome</location>
    </subcellularLocation>
    <subcellularLocation>
        <location evidence="3">Cytoplasmic vesicle</location>
        <location evidence="3">Secretory vesicle</location>
        <location evidence="3">Synaptic vesicle</location>
    </subcellularLocation>
    <subcellularLocation>
        <location evidence="4">Early endosome</location>
    </subcellularLocation>
    <subcellularLocation>
        <location evidence="6">Golgi apparatus</location>
        <location evidence="6">trans-Golgi network</location>
    </subcellularLocation>
    <subcellularLocation>
        <location evidence="7">Late endosome</location>
    </subcellularLocation>
    <subcellularLocation>
        <location evidence="1">Membrane</location>
        <topology evidence="1">Multi-pass membrane protein</topology>
    </subcellularLocation>
    <subcellularLocation>
        <location evidence="2">Recycling endosome</location>
    </subcellularLocation>
</comment>
<feature type="transmembrane region" description="Helical" evidence="19">
    <location>
        <begin position="106"/>
        <end position="125"/>
    </location>
</feature>
<dbReference type="InParanoid" id="A0A0V0QLK2"/>
<dbReference type="Proteomes" id="UP000054937">
    <property type="component" value="Unassembled WGS sequence"/>
</dbReference>
<sequence length="178" mass="20970">MNEKDPKQDTQKSSIELQNQSTQNNSNILENEDNQENDVLIQQENSEKEYKNDIKYKENLQNEIRSRGHRQHNQDNNNNQNKYKNREVRAESPPPLRDNTKVPYKTVLLSFILFFAGILFSIVGTEQTYEKGIYETYPYLLMAVLLLIPGVYHVFIFICIWLKIEGYSYDLLANTEQD</sequence>
<dbReference type="PANTHER" id="PTHR15664">
    <property type="entry name" value="C20ORF30 PROTEIN"/>
    <property type="match status" value="1"/>
</dbReference>
<evidence type="ECO:0000256" key="2">
    <source>
        <dbReference type="ARBA" id="ARBA00004172"/>
    </source>
</evidence>
<keyword evidence="13" id="KW-0333">Golgi apparatus</keyword>
<gene>
    <name evidence="20" type="ORF">PPERSA_10173</name>
</gene>